<dbReference type="InterPro" id="IPR001965">
    <property type="entry name" value="Znf_PHD"/>
</dbReference>
<feature type="domain" description="Zinc finger PHD-type" evidence="5">
    <location>
        <begin position="277"/>
        <end position="342"/>
    </location>
</feature>
<dbReference type="SMART" id="SM00249">
    <property type="entry name" value="PHD"/>
    <property type="match status" value="1"/>
</dbReference>
<dbReference type="GO" id="GO:0008270">
    <property type="term" value="F:zinc ion binding"/>
    <property type="evidence" value="ECO:0007669"/>
    <property type="project" value="UniProtKB-KW"/>
</dbReference>
<accession>A0A0S4IZ87</accession>
<keyword evidence="7" id="KW-1185">Reference proteome</keyword>
<keyword evidence="3" id="KW-0862">Zinc</keyword>
<dbReference type="Proteomes" id="UP000051952">
    <property type="component" value="Unassembled WGS sequence"/>
</dbReference>
<evidence type="ECO:0000256" key="2">
    <source>
        <dbReference type="ARBA" id="ARBA00022771"/>
    </source>
</evidence>
<dbReference type="AlphaFoldDB" id="A0A0S4IZ87"/>
<gene>
    <name evidence="6" type="ORF">BSAL_77300</name>
</gene>
<protein>
    <recommendedName>
        <fullName evidence="5">Zinc finger PHD-type domain-containing protein</fullName>
    </recommendedName>
</protein>
<dbReference type="SUPFAM" id="SSF57903">
    <property type="entry name" value="FYVE/PHD zinc finger"/>
    <property type="match status" value="1"/>
</dbReference>
<reference evidence="7" key="1">
    <citation type="submission" date="2015-09" db="EMBL/GenBank/DDBJ databases">
        <authorList>
            <consortium name="Pathogen Informatics"/>
        </authorList>
    </citation>
    <scope>NUCLEOTIDE SEQUENCE [LARGE SCALE GENOMIC DNA]</scope>
    <source>
        <strain evidence="7">Lake Konstanz</strain>
    </source>
</reference>
<feature type="region of interest" description="Disordered" evidence="4">
    <location>
        <begin position="175"/>
        <end position="211"/>
    </location>
</feature>
<organism evidence="6 7">
    <name type="scientific">Bodo saltans</name>
    <name type="common">Flagellated protozoan</name>
    <dbReference type="NCBI Taxonomy" id="75058"/>
    <lineage>
        <taxon>Eukaryota</taxon>
        <taxon>Discoba</taxon>
        <taxon>Euglenozoa</taxon>
        <taxon>Kinetoplastea</taxon>
        <taxon>Metakinetoplastina</taxon>
        <taxon>Eubodonida</taxon>
        <taxon>Bodonidae</taxon>
        <taxon>Bodo</taxon>
    </lineage>
</organism>
<dbReference type="VEuPathDB" id="TriTrypDB:BSAL_77300"/>
<sequence>MSDAAFATEWRHIFAHLFVLQSSALPSSSSSIHDEPMEEKLAVLNVNVLSEAKRIFRLCLHKNLKICPDAQHERAFCIFCAIATKHPSVWEVLVNRVTERKMSLLRIPQAGEYNMNDVRKFVRVASMTLGLLVQQDGPPKTSAADKKRPRSSNDIDVTITSTEASLFLHGSKFDSSTASAKPPQHKAAKSKAGGAPAAMKKKSSPLSGDDEVVSEEDEGLFQTSVNTFLVQMRDWNEITKEVTALHGDLPSLIKNNNIARLLGLSCPISLAAHVNDVCSMCGHAIGQPAPSSYDREYGAGAGSKHHVPRPLQCIQCKNLFHTICVFPRTIEFLEPFKCTECRVNHHVHYV</sequence>
<evidence type="ECO:0000256" key="3">
    <source>
        <dbReference type="ARBA" id="ARBA00022833"/>
    </source>
</evidence>
<dbReference type="EMBL" id="CYKH01000744">
    <property type="protein sequence ID" value="CUG30687.1"/>
    <property type="molecule type" value="Genomic_DNA"/>
</dbReference>
<name>A0A0S4IZ87_BODSA</name>
<evidence type="ECO:0000313" key="6">
    <source>
        <dbReference type="EMBL" id="CUG30687.1"/>
    </source>
</evidence>
<evidence type="ECO:0000259" key="5">
    <source>
        <dbReference type="SMART" id="SM00249"/>
    </source>
</evidence>
<keyword evidence="2" id="KW-0863">Zinc-finger</keyword>
<evidence type="ECO:0000313" key="7">
    <source>
        <dbReference type="Proteomes" id="UP000051952"/>
    </source>
</evidence>
<feature type="region of interest" description="Disordered" evidence="4">
    <location>
        <begin position="135"/>
        <end position="155"/>
    </location>
</feature>
<evidence type="ECO:0000256" key="4">
    <source>
        <dbReference type="SAM" id="MobiDB-lite"/>
    </source>
</evidence>
<proteinExistence type="predicted"/>
<keyword evidence="1" id="KW-0479">Metal-binding</keyword>
<dbReference type="InterPro" id="IPR011011">
    <property type="entry name" value="Znf_FYVE_PHD"/>
</dbReference>
<evidence type="ECO:0000256" key="1">
    <source>
        <dbReference type="ARBA" id="ARBA00022723"/>
    </source>
</evidence>